<dbReference type="RefSeq" id="WP_349182291.1">
    <property type="nucleotide sequence ID" value="NZ_JBBNGS010000008.1"/>
</dbReference>
<evidence type="ECO:0000313" key="4">
    <source>
        <dbReference type="Proteomes" id="UP001478817"/>
    </source>
</evidence>
<feature type="domain" description="AAA" evidence="1">
    <location>
        <begin position="18"/>
        <end position="133"/>
    </location>
</feature>
<sequence>MIERSVSDILRKYASWFPVVSVTGPRQSGKSTLVQSVFSDYSYVNLELPGDLEAANADPLGFIRSHPAPLIIDEAQLAPELFNVIQVESDRTGTPGQYILSGSQNFLLRRQITQSLAGRVGILTLPPLSFRELACAGKAPKADDYLVRGGYPRLYNIEIPSDVYYSNYVTTHLDRDVSGLVNPQNLTLFNTFLKIIASSAGSLLNITSLANETGVTTKTMRAWLSILEQSYIVFTLQPYHANLRKRLVKTPKLYFYDTGLLCHLLGYTDALDAERSGALGPLFENLVVSELVKRHLGSGKIPELYFYRDAQGAEVDLLDMTHHGSPSMFEIKSSRTFRSSFTRHLDSVGELIGVDRAHRAVVTRCDASTEVAGEKIWSAADWLGAPLTS</sequence>
<keyword evidence="4" id="KW-1185">Reference proteome</keyword>
<dbReference type="InterPro" id="IPR025420">
    <property type="entry name" value="DUF4143"/>
</dbReference>
<dbReference type="Pfam" id="PF13635">
    <property type="entry name" value="DUF4143"/>
    <property type="match status" value="1"/>
</dbReference>
<dbReference type="InterPro" id="IPR041682">
    <property type="entry name" value="AAA_14"/>
</dbReference>
<feature type="domain" description="DUF4143" evidence="2">
    <location>
        <begin position="174"/>
        <end position="334"/>
    </location>
</feature>
<evidence type="ECO:0000313" key="3">
    <source>
        <dbReference type="EMBL" id="MEQ2637706.1"/>
    </source>
</evidence>
<accession>A0ABV1IGL4</accession>
<keyword evidence="3" id="KW-0547">Nucleotide-binding</keyword>
<dbReference type="SUPFAM" id="SSF52540">
    <property type="entry name" value="P-loop containing nucleoside triphosphate hydrolases"/>
    <property type="match status" value="1"/>
</dbReference>
<evidence type="ECO:0000259" key="1">
    <source>
        <dbReference type="Pfam" id="PF13173"/>
    </source>
</evidence>
<dbReference type="PANTHER" id="PTHR43566">
    <property type="entry name" value="CONSERVED PROTEIN"/>
    <property type="match status" value="1"/>
</dbReference>
<dbReference type="GO" id="GO:0005524">
    <property type="term" value="F:ATP binding"/>
    <property type="evidence" value="ECO:0007669"/>
    <property type="project" value="UniProtKB-KW"/>
</dbReference>
<proteinExistence type="predicted"/>
<dbReference type="PANTHER" id="PTHR43566:SF2">
    <property type="entry name" value="DUF4143 DOMAIN-CONTAINING PROTEIN"/>
    <property type="match status" value="1"/>
</dbReference>
<dbReference type="Pfam" id="PF13173">
    <property type="entry name" value="AAA_14"/>
    <property type="match status" value="1"/>
</dbReference>
<organism evidence="3 4">
    <name type="scientific">Paratractidigestivibacter faecalis</name>
    <dbReference type="NCBI Taxonomy" id="2292441"/>
    <lineage>
        <taxon>Bacteria</taxon>
        <taxon>Bacillati</taxon>
        <taxon>Actinomycetota</taxon>
        <taxon>Coriobacteriia</taxon>
        <taxon>Coriobacteriales</taxon>
        <taxon>Atopobiaceae</taxon>
        <taxon>Paratractidigestivibacter</taxon>
    </lineage>
</organism>
<dbReference type="Proteomes" id="UP001478817">
    <property type="component" value="Unassembled WGS sequence"/>
</dbReference>
<name>A0ABV1IGL4_9ACTN</name>
<reference evidence="3 4" key="1">
    <citation type="submission" date="2024-04" db="EMBL/GenBank/DDBJ databases">
        <title>Human intestinal bacterial collection.</title>
        <authorList>
            <person name="Pauvert C."/>
            <person name="Hitch T.C.A."/>
            <person name="Clavel T."/>
        </authorList>
    </citation>
    <scope>NUCLEOTIDE SEQUENCE [LARGE SCALE GENOMIC DNA]</scope>
    <source>
        <strain evidence="3 4">CLA-AA-H197</strain>
    </source>
</reference>
<dbReference type="InterPro" id="IPR027417">
    <property type="entry name" value="P-loop_NTPase"/>
</dbReference>
<evidence type="ECO:0000259" key="2">
    <source>
        <dbReference type="Pfam" id="PF13635"/>
    </source>
</evidence>
<protein>
    <submittedName>
        <fullName evidence="3">ATP-binding protein</fullName>
    </submittedName>
</protein>
<comment type="caution">
    <text evidence="3">The sequence shown here is derived from an EMBL/GenBank/DDBJ whole genome shotgun (WGS) entry which is preliminary data.</text>
</comment>
<gene>
    <name evidence="3" type="ORF">AAAT05_05030</name>
</gene>
<keyword evidence="3" id="KW-0067">ATP-binding</keyword>
<dbReference type="EMBL" id="JBBNGS010000008">
    <property type="protein sequence ID" value="MEQ2637706.1"/>
    <property type="molecule type" value="Genomic_DNA"/>
</dbReference>